<dbReference type="InterPro" id="IPR046350">
    <property type="entry name" value="Cystatin_sf"/>
</dbReference>
<dbReference type="GeneTree" id="ENSGT00940000155717"/>
<keyword evidence="6" id="KW-0391">Immunity</keyword>
<evidence type="ECO:0000256" key="3">
    <source>
        <dbReference type="ARBA" id="ARBA00022490"/>
    </source>
</evidence>
<dbReference type="InterPro" id="IPR000010">
    <property type="entry name" value="Cystatin_dom"/>
</dbReference>
<reference evidence="10" key="2">
    <citation type="submission" date="2025-09" db="UniProtKB">
        <authorList>
            <consortium name="Ensembl"/>
        </authorList>
    </citation>
    <scope>IDENTIFICATION</scope>
</reference>
<proteinExistence type="inferred from homology"/>
<dbReference type="GO" id="GO:0005829">
    <property type="term" value="C:cytosol"/>
    <property type="evidence" value="ECO:0007669"/>
    <property type="project" value="TreeGrafter"/>
</dbReference>
<comment type="similarity">
    <text evidence="2">Belongs to the cystatin family.</text>
</comment>
<evidence type="ECO:0000313" key="11">
    <source>
        <dbReference type="Proteomes" id="UP000261360"/>
    </source>
</evidence>
<evidence type="ECO:0000313" key="10">
    <source>
        <dbReference type="Ensembl" id="ENSSLDP00000017365.1"/>
    </source>
</evidence>
<accession>A0A3B4XNQ7</accession>
<dbReference type="InterPro" id="IPR001713">
    <property type="entry name" value="Prot_inh_stefin"/>
</dbReference>
<keyword evidence="4" id="KW-0646">Protease inhibitor</keyword>
<dbReference type="Pfam" id="PF00031">
    <property type="entry name" value="Cystatin"/>
    <property type="match status" value="1"/>
</dbReference>
<evidence type="ECO:0000256" key="8">
    <source>
        <dbReference type="ARBA" id="ARBA00041437"/>
    </source>
</evidence>
<dbReference type="GO" id="GO:0071220">
    <property type="term" value="P:cellular response to bacterial lipoprotein"/>
    <property type="evidence" value="ECO:0007669"/>
    <property type="project" value="UniProtKB-ARBA"/>
</dbReference>
<dbReference type="InterPro" id="IPR018073">
    <property type="entry name" value="Prot_inh_cystat_CS"/>
</dbReference>
<evidence type="ECO:0000256" key="5">
    <source>
        <dbReference type="ARBA" id="ARBA00022704"/>
    </source>
</evidence>
<sequence length="92" mass="10169">MAGQFSETKNATKEIQAICDQVKPNVGKYPEFIAVKYRVQIVAGQNFIIKVHVGGVNYIHLSVFQALPCDGGQVVLRGVQEHKTEDDPLVPF</sequence>
<dbReference type="Proteomes" id="UP000261360">
    <property type="component" value="Unplaced"/>
</dbReference>
<dbReference type="Gene3D" id="3.10.450.10">
    <property type="match status" value="1"/>
</dbReference>
<keyword evidence="3" id="KW-0963">Cytoplasm</keyword>
<dbReference type="GO" id="GO:0004869">
    <property type="term" value="F:cysteine-type endopeptidase inhibitor activity"/>
    <property type="evidence" value="ECO:0007669"/>
    <property type="project" value="UniProtKB-KW"/>
</dbReference>
<evidence type="ECO:0000256" key="6">
    <source>
        <dbReference type="ARBA" id="ARBA00022859"/>
    </source>
</evidence>
<dbReference type="PANTHER" id="PTHR11414:SF21">
    <property type="entry name" value="CYSTATIN 14A, TANDEM DUPLICATE 1-RELATED"/>
    <property type="match status" value="1"/>
</dbReference>
<protein>
    <recommendedName>
        <fullName evidence="7">Cystatin-B</fullName>
    </recommendedName>
    <alternativeName>
        <fullName evidence="8">Stefin-B</fullName>
    </alternativeName>
</protein>
<reference evidence="10" key="1">
    <citation type="submission" date="2025-08" db="UniProtKB">
        <authorList>
            <consortium name="Ensembl"/>
        </authorList>
    </citation>
    <scope>IDENTIFICATION</scope>
</reference>
<dbReference type="Ensembl" id="ENSSLDT00000017974.1">
    <property type="protein sequence ID" value="ENSSLDP00000017365.1"/>
    <property type="gene ID" value="ENSSLDG00000013715.1"/>
</dbReference>
<dbReference type="GO" id="GO:0002376">
    <property type="term" value="P:immune system process"/>
    <property type="evidence" value="ECO:0007669"/>
    <property type="project" value="UniProtKB-KW"/>
</dbReference>
<keyword evidence="5" id="KW-0789">Thiol protease inhibitor</keyword>
<organism evidence="10 11">
    <name type="scientific">Seriola lalandi dorsalis</name>
    <dbReference type="NCBI Taxonomy" id="1841481"/>
    <lineage>
        <taxon>Eukaryota</taxon>
        <taxon>Metazoa</taxon>
        <taxon>Chordata</taxon>
        <taxon>Craniata</taxon>
        <taxon>Vertebrata</taxon>
        <taxon>Euteleostomi</taxon>
        <taxon>Actinopterygii</taxon>
        <taxon>Neopterygii</taxon>
        <taxon>Teleostei</taxon>
        <taxon>Neoteleostei</taxon>
        <taxon>Acanthomorphata</taxon>
        <taxon>Carangaria</taxon>
        <taxon>Carangiformes</taxon>
        <taxon>Carangidae</taxon>
        <taxon>Seriola</taxon>
    </lineage>
</organism>
<dbReference type="PANTHER" id="PTHR11414">
    <property type="entry name" value="CYSTATIN FAMILY MEMBER"/>
    <property type="match status" value="1"/>
</dbReference>
<name>A0A3B4XNQ7_SERLL</name>
<dbReference type="PRINTS" id="PR00295">
    <property type="entry name" value="STEFINA"/>
</dbReference>
<dbReference type="AlphaFoldDB" id="A0A3B4XNQ7"/>
<evidence type="ECO:0000256" key="7">
    <source>
        <dbReference type="ARBA" id="ARBA00040677"/>
    </source>
</evidence>
<feature type="domain" description="Cystatin" evidence="9">
    <location>
        <begin position="3"/>
        <end position="84"/>
    </location>
</feature>
<dbReference type="PROSITE" id="PS00287">
    <property type="entry name" value="CYSTATIN"/>
    <property type="match status" value="1"/>
</dbReference>
<evidence type="ECO:0000256" key="1">
    <source>
        <dbReference type="ARBA" id="ARBA00004496"/>
    </source>
</evidence>
<evidence type="ECO:0000256" key="4">
    <source>
        <dbReference type="ARBA" id="ARBA00022690"/>
    </source>
</evidence>
<keyword evidence="11" id="KW-1185">Reference proteome</keyword>
<dbReference type="FunFam" id="3.10.450.10:FF:000001">
    <property type="entry name" value="Cystatin-A"/>
    <property type="match status" value="1"/>
</dbReference>
<evidence type="ECO:0000256" key="2">
    <source>
        <dbReference type="ARBA" id="ARBA00009403"/>
    </source>
</evidence>
<evidence type="ECO:0000259" key="9">
    <source>
        <dbReference type="Pfam" id="PF00031"/>
    </source>
</evidence>
<dbReference type="STRING" id="1841481.ENSSLDP00000017365"/>
<comment type="subcellular location">
    <subcellularLocation>
        <location evidence="1">Cytoplasm</location>
    </subcellularLocation>
</comment>
<dbReference type="OrthoDB" id="6115262at2759"/>
<dbReference type="SUPFAM" id="SSF54403">
    <property type="entry name" value="Cystatin/monellin"/>
    <property type="match status" value="1"/>
</dbReference>